<feature type="domain" description="PpiC" evidence="13">
    <location>
        <begin position="348"/>
        <end position="454"/>
    </location>
</feature>
<gene>
    <name evidence="14" type="ORF">HH304_00170</name>
</gene>
<keyword evidence="7" id="KW-0143">Chaperone</keyword>
<keyword evidence="15" id="KW-1185">Reference proteome</keyword>
<keyword evidence="3" id="KW-0997">Cell inner membrane</keyword>
<feature type="domain" description="PpiC" evidence="13">
    <location>
        <begin position="566"/>
        <end position="665"/>
    </location>
</feature>
<dbReference type="InterPro" id="IPR052029">
    <property type="entry name" value="PpiD_chaperone"/>
</dbReference>
<reference evidence="14 15" key="1">
    <citation type="submission" date="2020-04" db="EMBL/GenBank/DDBJ databases">
        <title>Flammeovirgaceae bacterium KN852 isolated from deep sea.</title>
        <authorList>
            <person name="Zhang D.-C."/>
        </authorList>
    </citation>
    <scope>NUCLEOTIDE SEQUENCE [LARGE SCALE GENOMIC DNA]</scope>
    <source>
        <strain evidence="14 15">KN852</strain>
    </source>
</reference>
<evidence type="ECO:0000256" key="11">
    <source>
        <dbReference type="PROSITE-ProRule" id="PRU00278"/>
    </source>
</evidence>
<keyword evidence="11" id="KW-0697">Rotamase</keyword>
<name>A0A848IQR2_9BACT</name>
<evidence type="ECO:0000256" key="8">
    <source>
        <dbReference type="ARBA" id="ARBA00038408"/>
    </source>
</evidence>
<accession>A0A848IQR2</accession>
<comment type="subcellular location">
    <subcellularLocation>
        <location evidence="1">Cell inner membrane</location>
        <topology evidence="1">Single-pass type II membrane protein</topology>
        <orientation evidence="1">Periplasmic side</orientation>
    </subcellularLocation>
</comment>
<dbReference type="Proteomes" id="UP000559010">
    <property type="component" value="Unassembled WGS sequence"/>
</dbReference>
<evidence type="ECO:0000313" key="15">
    <source>
        <dbReference type="Proteomes" id="UP000559010"/>
    </source>
</evidence>
<dbReference type="RefSeq" id="WP_169677427.1">
    <property type="nucleotide sequence ID" value="NZ_JABBNU010000001.1"/>
</dbReference>
<evidence type="ECO:0000256" key="5">
    <source>
        <dbReference type="ARBA" id="ARBA00022989"/>
    </source>
</evidence>
<evidence type="ECO:0000256" key="6">
    <source>
        <dbReference type="ARBA" id="ARBA00023136"/>
    </source>
</evidence>
<keyword evidence="5 12" id="KW-1133">Transmembrane helix</keyword>
<proteinExistence type="inferred from homology"/>
<sequence>MAGIINTLRQRMATLLLVVIGLALLAFILTDLFNQQTGIFGSGNERIVGTVNGNEISVDEFTAQVDQLEQLQYGGMGLNEAQRYALRNTAWQSMINRVLFNEQFEDLGISVTEAELKDAVQGQNISPEIRQYFTNPQTGEFDKAFIQQYLRELGNADINSAQYQQWLMIENQIKSGRQRVKYDNFFVGAAYASTAEAKNYYKNNNSVVEANYLYIPYIAIDDSQIDQPTDSELQAYIDENEELFQVDAARSLKYVSFDVAPSAKDSAAVNEIMNKALAELEAGNSPDSVIAAATSESPNPYATVRYHELPQELQDTIPGLRVGGIIGPFQRGNTMVIYKFSNIAEDTAYSVKASHILFEKKTGADSVQNDELKAKAESVLAQALNGDNFASLVAANSDDASSRNTGGQLGWIKEGAIQDQLKPFSDALFTFSGKGIVPKVIETDLGYHIIKVDESKTKTLYKFANITKELVPSKQTYNNIYRDAARFQAEVTDVSSFEAKADELGKSVFDADEVLAQSRSVMGIPNSRGLVTWLYNEASTGKVSDVFDFETRFVIAVMTGERGAGVARVKDVQNLVTEKVKNQKKAAKIKEMLAGKSGSLEELAKIFGSDAEVNTTADLKLSSNSIGTTVGLSPNSVGVAFGLAPGKRSNPIEEDRGIVIVEVTNKSEAPEIADYTAVKNEILQIKRSQLANDLNVVLEESADIEDLRYKFF</sequence>
<evidence type="ECO:0000313" key="14">
    <source>
        <dbReference type="EMBL" id="NMM46793.1"/>
    </source>
</evidence>
<dbReference type="AlphaFoldDB" id="A0A848IQR2"/>
<dbReference type="InterPro" id="IPR046357">
    <property type="entry name" value="PPIase_dom_sf"/>
</dbReference>
<dbReference type="InterPro" id="IPR027304">
    <property type="entry name" value="Trigger_fact/SurA_dom_sf"/>
</dbReference>
<feature type="transmembrane region" description="Helical" evidence="12">
    <location>
        <begin position="12"/>
        <end position="33"/>
    </location>
</feature>
<dbReference type="SUPFAM" id="SSF54534">
    <property type="entry name" value="FKBP-like"/>
    <property type="match status" value="1"/>
</dbReference>
<evidence type="ECO:0000256" key="12">
    <source>
        <dbReference type="SAM" id="Phobius"/>
    </source>
</evidence>
<keyword evidence="11" id="KW-0413">Isomerase</keyword>
<dbReference type="Pfam" id="PF13616">
    <property type="entry name" value="Rotamase_3"/>
    <property type="match status" value="1"/>
</dbReference>
<evidence type="ECO:0000259" key="13">
    <source>
        <dbReference type="PROSITE" id="PS50198"/>
    </source>
</evidence>
<dbReference type="InterPro" id="IPR000297">
    <property type="entry name" value="PPIase_PpiC"/>
</dbReference>
<dbReference type="PANTHER" id="PTHR47529:SF1">
    <property type="entry name" value="PERIPLASMIC CHAPERONE PPID"/>
    <property type="match status" value="1"/>
</dbReference>
<dbReference type="Pfam" id="PF13623">
    <property type="entry name" value="SurA_N_2"/>
    <property type="match status" value="1"/>
</dbReference>
<protein>
    <recommendedName>
        <fullName evidence="9">Periplasmic chaperone PpiD</fullName>
    </recommendedName>
    <alternativeName>
        <fullName evidence="10">Periplasmic folding chaperone</fullName>
    </alternativeName>
</protein>
<dbReference type="GO" id="GO:0005886">
    <property type="term" value="C:plasma membrane"/>
    <property type="evidence" value="ECO:0007669"/>
    <property type="project" value="UniProtKB-SubCell"/>
</dbReference>
<dbReference type="GO" id="GO:0003755">
    <property type="term" value="F:peptidyl-prolyl cis-trans isomerase activity"/>
    <property type="evidence" value="ECO:0007669"/>
    <property type="project" value="UniProtKB-KW"/>
</dbReference>
<dbReference type="SUPFAM" id="SSF109998">
    <property type="entry name" value="Triger factor/SurA peptide-binding domain-like"/>
    <property type="match status" value="1"/>
</dbReference>
<organism evidence="14 15">
    <name type="scientific">Marinigracilibium pacificum</name>
    <dbReference type="NCBI Taxonomy" id="2729599"/>
    <lineage>
        <taxon>Bacteria</taxon>
        <taxon>Pseudomonadati</taxon>
        <taxon>Bacteroidota</taxon>
        <taxon>Cytophagia</taxon>
        <taxon>Cytophagales</taxon>
        <taxon>Flammeovirgaceae</taxon>
        <taxon>Marinigracilibium</taxon>
    </lineage>
</organism>
<evidence type="ECO:0000256" key="10">
    <source>
        <dbReference type="ARBA" id="ARBA00042775"/>
    </source>
</evidence>
<evidence type="ECO:0000256" key="3">
    <source>
        <dbReference type="ARBA" id="ARBA00022519"/>
    </source>
</evidence>
<keyword evidence="4 12" id="KW-0812">Transmembrane</keyword>
<dbReference type="Gene3D" id="3.10.50.40">
    <property type="match status" value="2"/>
</dbReference>
<evidence type="ECO:0000256" key="1">
    <source>
        <dbReference type="ARBA" id="ARBA00004382"/>
    </source>
</evidence>
<keyword evidence="2" id="KW-1003">Cell membrane</keyword>
<evidence type="ECO:0000256" key="9">
    <source>
        <dbReference type="ARBA" id="ARBA00040743"/>
    </source>
</evidence>
<comment type="caution">
    <text evidence="14">The sequence shown here is derived from an EMBL/GenBank/DDBJ whole genome shotgun (WGS) entry which is preliminary data.</text>
</comment>
<evidence type="ECO:0000256" key="4">
    <source>
        <dbReference type="ARBA" id="ARBA00022692"/>
    </source>
</evidence>
<evidence type="ECO:0000256" key="7">
    <source>
        <dbReference type="ARBA" id="ARBA00023186"/>
    </source>
</evidence>
<evidence type="ECO:0000256" key="2">
    <source>
        <dbReference type="ARBA" id="ARBA00022475"/>
    </source>
</evidence>
<dbReference type="PROSITE" id="PS50198">
    <property type="entry name" value="PPIC_PPIASE_2"/>
    <property type="match status" value="2"/>
</dbReference>
<dbReference type="PANTHER" id="PTHR47529">
    <property type="entry name" value="PEPTIDYL-PROLYL CIS-TRANS ISOMERASE D"/>
    <property type="match status" value="1"/>
</dbReference>
<dbReference type="EMBL" id="JABBNU010000001">
    <property type="protein sequence ID" value="NMM46793.1"/>
    <property type="molecule type" value="Genomic_DNA"/>
</dbReference>
<dbReference type="Gene3D" id="1.10.4030.10">
    <property type="entry name" value="Porin chaperone SurA, peptide-binding domain"/>
    <property type="match status" value="1"/>
</dbReference>
<comment type="similarity">
    <text evidence="8">Belongs to the PpiD chaperone family.</text>
</comment>
<keyword evidence="6 12" id="KW-0472">Membrane</keyword>